<reference evidence="1" key="1">
    <citation type="submission" date="2021-01" db="EMBL/GenBank/DDBJ databases">
        <authorList>
            <person name="Corre E."/>
            <person name="Pelletier E."/>
            <person name="Niang G."/>
            <person name="Scheremetjew M."/>
            <person name="Finn R."/>
            <person name="Kale V."/>
            <person name="Holt S."/>
            <person name="Cochrane G."/>
            <person name="Meng A."/>
            <person name="Brown T."/>
            <person name="Cohen L."/>
        </authorList>
    </citation>
    <scope>NUCLEOTIDE SEQUENCE</scope>
    <source>
        <strain evidence="1">CCMP 769</strain>
    </source>
</reference>
<organism evidence="1">
    <name type="scientific">Rhodosorus marinus</name>
    <dbReference type="NCBI Taxonomy" id="101924"/>
    <lineage>
        <taxon>Eukaryota</taxon>
        <taxon>Rhodophyta</taxon>
        <taxon>Stylonematophyceae</taxon>
        <taxon>Stylonematales</taxon>
        <taxon>Stylonemataceae</taxon>
        <taxon>Rhodosorus</taxon>
    </lineage>
</organism>
<protein>
    <submittedName>
        <fullName evidence="1">Uncharacterized protein</fullName>
    </submittedName>
</protein>
<dbReference type="EMBL" id="HBHW01008369">
    <property type="protein sequence ID" value="CAE0038358.1"/>
    <property type="molecule type" value="Transcribed_RNA"/>
</dbReference>
<gene>
    <name evidence="1" type="ORF">RMAR00112_LOCUS6316</name>
</gene>
<sequence length="256" mass="28891">MLELKSEEETNQFLTSFNEKQGEDSEIKALSYAVFHEQSKIDRTDISVEMCVLHVTNIPLGTSWRDLWEELKAIGGIYLSYKSGDSTEALLKVNALDVVTSFEGGLVRVNGVPLNAELLSLEEQDKYTKFTMLGEELSNTNIDIESPVERILTLVKSKPDNRGGARRTLEITGLPEEAGFRMLWLWLQEQSAGVKFLLRDKGSDKADLFFSSSERMKAFIEYLEGGGLVLGNQVSHREWTADEVTSHYTKRRQESA</sequence>
<evidence type="ECO:0000313" key="1">
    <source>
        <dbReference type="EMBL" id="CAE0038358.1"/>
    </source>
</evidence>
<accession>A0A7S2ZFB4</accession>
<name>A0A7S2ZFB4_9RHOD</name>
<dbReference type="AlphaFoldDB" id="A0A7S2ZFB4"/>
<proteinExistence type="predicted"/>